<dbReference type="PANTHER" id="PTHR37038">
    <property type="entry name" value="TRANSCRIPTIONAL REGULATOR-RELATED"/>
    <property type="match status" value="1"/>
</dbReference>
<name>A0A366ELY4_9BACI</name>
<dbReference type="Pfam" id="PF01381">
    <property type="entry name" value="HTH_3"/>
    <property type="match status" value="1"/>
</dbReference>
<dbReference type="Pfam" id="PF18768">
    <property type="entry name" value="RNPP_C"/>
    <property type="match status" value="1"/>
</dbReference>
<dbReference type="PROSITE" id="PS50943">
    <property type="entry name" value="HTH_CROC1"/>
    <property type="match status" value="1"/>
</dbReference>
<dbReference type="InterPro" id="IPR001387">
    <property type="entry name" value="Cro/C1-type_HTH"/>
</dbReference>
<dbReference type="InterPro" id="IPR011990">
    <property type="entry name" value="TPR-like_helical_dom_sf"/>
</dbReference>
<dbReference type="PANTHER" id="PTHR37038:SF14">
    <property type="entry name" value="TRANSCRIPTIONAL ACTIVATOR"/>
    <property type="match status" value="1"/>
</dbReference>
<evidence type="ECO:0000313" key="3">
    <source>
        <dbReference type="Proteomes" id="UP000252118"/>
    </source>
</evidence>
<dbReference type="Proteomes" id="UP000252118">
    <property type="component" value="Unassembled WGS sequence"/>
</dbReference>
<dbReference type="InterPro" id="IPR041315">
    <property type="entry name" value="PlcR_TPR"/>
</dbReference>
<reference evidence="2 3" key="1">
    <citation type="submission" date="2018-06" db="EMBL/GenBank/DDBJ databases">
        <title>Freshwater and sediment microbial communities from various areas in North America, analyzing microbe dynamics in response to fracking.</title>
        <authorList>
            <person name="Lamendella R."/>
        </authorList>
    </citation>
    <scope>NUCLEOTIDE SEQUENCE [LARGE SCALE GENOMIC DNA]</scope>
    <source>
        <strain evidence="2 3">97B</strain>
    </source>
</reference>
<gene>
    <name evidence="2" type="ORF">DET59_11452</name>
</gene>
<dbReference type="SUPFAM" id="SSF48452">
    <property type="entry name" value="TPR-like"/>
    <property type="match status" value="1"/>
</dbReference>
<evidence type="ECO:0000259" key="1">
    <source>
        <dbReference type="PROSITE" id="PS50943"/>
    </source>
</evidence>
<dbReference type="InterPro" id="IPR053163">
    <property type="entry name" value="HTH-type_regulator_Rgg"/>
</dbReference>
<evidence type="ECO:0000313" key="2">
    <source>
        <dbReference type="EMBL" id="RBP02489.1"/>
    </source>
</evidence>
<organism evidence="2 3">
    <name type="scientific">Rossellomorea aquimaris</name>
    <dbReference type="NCBI Taxonomy" id="189382"/>
    <lineage>
        <taxon>Bacteria</taxon>
        <taxon>Bacillati</taxon>
        <taxon>Bacillota</taxon>
        <taxon>Bacilli</taxon>
        <taxon>Bacillales</taxon>
        <taxon>Bacillaceae</taxon>
        <taxon>Rossellomorea</taxon>
    </lineage>
</organism>
<dbReference type="SUPFAM" id="SSF47413">
    <property type="entry name" value="lambda repressor-like DNA-binding domains"/>
    <property type="match status" value="1"/>
</dbReference>
<dbReference type="CDD" id="cd00093">
    <property type="entry name" value="HTH_XRE"/>
    <property type="match status" value="1"/>
</dbReference>
<proteinExistence type="predicted"/>
<protein>
    <submittedName>
        <fullName evidence="2">Tetratricopeptide repeat protein</fullName>
    </submittedName>
</protein>
<dbReference type="InterPro" id="IPR010982">
    <property type="entry name" value="Lambda_DNA-bd_dom_sf"/>
</dbReference>
<comment type="caution">
    <text evidence="2">The sequence shown here is derived from an EMBL/GenBank/DDBJ whole genome shotgun (WGS) entry which is preliminary data.</text>
</comment>
<dbReference type="RefSeq" id="WP_113970556.1">
    <property type="nucleotide sequence ID" value="NZ_QNRJ01000014.1"/>
</dbReference>
<sequence>MDYSVIGKKIRELRKVVGLTQGDLAEDICTQALISRIEKGDIYPSATALYQISLKLGVDVNYFFEIGTTPRIDYFREVERQLRSLRLKRRFTEIMEMVRTELKNPFFNKDSDKLQLLYWHKAIYLFEIEKDPETAFALLEQAYQLTAHQKKAATEREMEILMTFGTWETLSHNNQRALYYYKKVEGILNHTEQLHDKSIKTRLFYNLSRVLTQSGHYEEAIDYCLRAIRWCIEEEHLWGLGELHYHVGYNYELVGDYEKALPYVNKAILMFELRNDDTHLAFLKRRKEEILERVPCPGT</sequence>
<dbReference type="SMART" id="SM00530">
    <property type="entry name" value="HTH_XRE"/>
    <property type="match status" value="1"/>
</dbReference>
<dbReference type="GO" id="GO:0003677">
    <property type="term" value="F:DNA binding"/>
    <property type="evidence" value="ECO:0007669"/>
    <property type="project" value="InterPro"/>
</dbReference>
<dbReference type="EMBL" id="QNRJ01000014">
    <property type="protein sequence ID" value="RBP02489.1"/>
    <property type="molecule type" value="Genomic_DNA"/>
</dbReference>
<feature type="domain" description="HTH cro/C1-type" evidence="1">
    <location>
        <begin position="10"/>
        <end position="63"/>
    </location>
</feature>
<accession>A0A366ELY4</accession>
<dbReference type="AlphaFoldDB" id="A0A366ELY4"/>
<dbReference type="Gene3D" id="1.25.40.10">
    <property type="entry name" value="Tetratricopeptide repeat domain"/>
    <property type="match status" value="1"/>
</dbReference>
<dbReference type="OrthoDB" id="1150409at2"/>